<reference evidence="1 2" key="2">
    <citation type="submission" date="2017-12" db="EMBL/GenBank/DDBJ databases">
        <title>Genome sequence of Rhizobium sullae HCNT1 isolated from Sulla coronaria nodules and featuring peculiar denitrification phenotypes.</title>
        <authorList>
            <person name="De Diego-Diaz B."/>
            <person name="Treu L."/>
            <person name="Campanaro S."/>
            <person name="Da Silva Duarte V."/>
            <person name="Basaglia M."/>
            <person name="Favaro L."/>
            <person name="Casella S."/>
            <person name="Squartini A."/>
        </authorList>
    </citation>
    <scope>NUCLEOTIDE SEQUENCE [LARGE SCALE GENOMIC DNA]</scope>
    <source>
        <strain evidence="1 2">HCNT1</strain>
    </source>
</reference>
<dbReference type="InterPro" id="IPR006311">
    <property type="entry name" value="TAT_signal"/>
</dbReference>
<organism evidence="1 2">
    <name type="scientific">Rhizobium sullae</name>
    <name type="common">Rhizobium hedysari</name>
    <dbReference type="NCBI Taxonomy" id="50338"/>
    <lineage>
        <taxon>Bacteria</taxon>
        <taxon>Pseudomonadati</taxon>
        <taxon>Pseudomonadota</taxon>
        <taxon>Alphaproteobacteria</taxon>
        <taxon>Hyphomicrobiales</taxon>
        <taxon>Rhizobiaceae</taxon>
        <taxon>Rhizobium/Agrobacterium group</taxon>
        <taxon>Rhizobium</taxon>
    </lineage>
</organism>
<evidence type="ECO:0008006" key="3">
    <source>
        <dbReference type="Google" id="ProtNLM"/>
    </source>
</evidence>
<gene>
    <name evidence="1" type="ORF">CWR43_06935</name>
</gene>
<dbReference type="AlphaFoldDB" id="A0A2N0DD73"/>
<reference evidence="1 2" key="1">
    <citation type="submission" date="2017-11" db="EMBL/GenBank/DDBJ databases">
        <authorList>
            <person name="Han C.G."/>
        </authorList>
    </citation>
    <scope>NUCLEOTIDE SEQUENCE [LARGE SCALE GENOMIC DNA]</scope>
    <source>
        <strain evidence="1 2">HCNT1</strain>
    </source>
</reference>
<dbReference type="PROSITE" id="PS51318">
    <property type="entry name" value="TAT"/>
    <property type="match status" value="1"/>
</dbReference>
<name>A0A2N0DD73_RHISU</name>
<sequence length="280" mass="30638">MQNETSLARRDALGLLAAAATPAAVVIGTPAMAKETISSVSSSIEENPALLEAYDRLNVARLERREAKDALEWLADEWRHLWPLAPEELLGGANADRHPGPNDDAERDIIGRHIKRDVTTLTKRLSPKFRQGHPEGVCFSVLTWEEADKHIEYWASLKPKGRTERALAKNIANREAAIVEARHKRKLAQKYFQETTALRQEAGVDQAIQRVTQAETAVLVACSDISQIPALTPNGLRIKAEAIMASGVFQTVKNSNGLLGEMARFVQSVINVAPTLAAAA</sequence>
<comment type="caution">
    <text evidence="1">The sequence shown here is derived from an EMBL/GenBank/DDBJ whole genome shotgun (WGS) entry which is preliminary data.</text>
</comment>
<accession>A0A2N0DD73</accession>
<protein>
    <recommendedName>
        <fullName evidence="3">Secreted protein</fullName>
    </recommendedName>
</protein>
<dbReference type="Proteomes" id="UP000232164">
    <property type="component" value="Unassembled WGS sequence"/>
</dbReference>
<evidence type="ECO:0000313" key="2">
    <source>
        <dbReference type="Proteomes" id="UP000232164"/>
    </source>
</evidence>
<evidence type="ECO:0000313" key="1">
    <source>
        <dbReference type="EMBL" id="PKA44034.1"/>
    </source>
</evidence>
<proteinExistence type="predicted"/>
<dbReference type="EMBL" id="PIQN01000005">
    <property type="protein sequence ID" value="PKA44034.1"/>
    <property type="molecule type" value="Genomic_DNA"/>
</dbReference>